<keyword evidence="1" id="KW-0805">Transcription regulation</keyword>
<feature type="domain" description="HTH gntR-type" evidence="4">
    <location>
        <begin position="17"/>
        <end position="85"/>
    </location>
</feature>
<evidence type="ECO:0000313" key="6">
    <source>
        <dbReference type="Proteomes" id="UP000606490"/>
    </source>
</evidence>
<organism evidence="5 6">
    <name type="scientific">Belnapia mucosa</name>
    <dbReference type="NCBI Taxonomy" id="2804532"/>
    <lineage>
        <taxon>Bacteria</taxon>
        <taxon>Pseudomonadati</taxon>
        <taxon>Pseudomonadota</taxon>
        <taxon>Alphaproteobacteria</taxon>
        <taxon>Acetobacterales</taxon>
        <taxon>Roseomonadaceae</taxon>
        <taxon>Belnapia</taxon>
    </lineage>
</organism>
<dbReference type="PROSITE" id="PS50949">
    <property type="entry name" value="HTH_GNTR"/>
    <property type="match status" value="1"/>
</dbReference>
<dbReference type="SMART" id="SM00895">
    <property type="entry name" value="FCD"/>
    <property type="match status" value="1"/>
</dbReference>
<protein>
    <submittedName>
        <fullName evidence="5">FadR family transcriptional regulator</fullName>
    </submittedName>
</protein>
<keyword evidence="6" id="KW-1185">Reference proteome</keyword>
<evidence type="ECO:0000259" key="4">
    <source>
        <dbReference type="PROSITE" id="PS50949"/>
    </source>
</evidence>
<accession>A0ABS1V112</accession>
<reference evidence="5 6" key="1">
    <citation type="submission" date="2021-01" db="EMBL/GenBank/DDBJ databases">
        <title>Belnapia mucosa sp. nov. and Belnapia arida sp. nov., isolated from the Tabernas Desert (Almeria, Spain).</title>
        <authorList>
            <person name="Molina-Menor E."/>
            <person name="Vidal-Verdu A."/>
            <person name="Calonge A."/>
            <person name="Satari L."/>
            <person name="Pereto Magraner J."/>
            <person name="Porcar Miralles M."/>
        </authorList>
    </citation>
    <scope>NUCLEOTIDE SEQUENCE [LARGE SCALE GENOMIC DNA]</scope>
    <source>
        <strain evidence="5 6">T6</strain>
    </source>
</reference>
<dbReference type="InterPro" id="IPR008920">
    <property type="entry name" value="TF_FadR/GntR_C"/>
</dbReference>
<evidence type="ECO:0000313" key="5">
    <source>
        <dbReference type="EMBL" id="MBL6455394.1"/>
    </source>
</evidence>
<dbReference type="PRINTS" id="PR00035">
    <property type="entry name" value="HTHGNTR"/>
</dbReference>
<dbReference type="Gene3D" id="1.10.10.10">
    <property type="entry name" value="Winged helix-like DNA-binding domain superfamily/Winged helix DNA-binding domain"/>
    <property type="match status" value="1"/>
</dbReference>
<dbReference type="Proteomes" id="UP000606490">
    <property type="component" value="Unassembled WGS sequence"/>
</dbReference>
<dbReference type="Pfam" id="PF07729">
    <property type="entry name" value="FCD"/>
    <property type="match status" value="1"/>
</dbReference>
<dbReference type="InterPro" id="IPR036388">
    <property type="entry name" value="WH-like_DNA-bd_sf"/>
</dbReference>
<dbReference type="RefSeq" id="WP_202825135.1">
    <property type="nucleotide sequence ID" value="NZ_JAEUXJ010000003.1"/>
</dbReference>
<evidence type="ECO:0000256" key="1">
    <source>
        <dbReference type="ARBA" id="ARBA00023015"/>
    </source>
</evidence>
<dbReference type="Gene3D" id="1.20.120.530">
    <property type="entry name" value="GntR ligand-binding domain-like"/>
    <property type="match status" value="1"/>
</dbReference>
<comment type="caution">
    <text evidence="5">The sequence shown here is derived from an EMBL/GenBank/DDBJ whole genome shotgun (WGS) entry which is preliminary data.</text>
</comment>
<sequence length="253" mass="27848">MDGEGASAARIARGRVEDERSDLVGRLLSLVAERRLHPGERLPSERELAERFAVGRNAVREAIAVLETVRMVERRPNSGIYLRAVEREGSLEALVLRADLGVPLTAGEVTELIDLRRILELQGTELACERREAEDLARIAAALEVGARSIAAAENFADSDAEFHLSVAAATRNRLFLRLINSFYLLSRTRRRRYFADGSRAGMAQAQHRAMAEAIERADAPAAVALMRAHLKGAESYWLELLQNRGPGGETPA</sequence>
<keyword evidence="2" id="KW-0238">DNA-binding</keyword>
<gene>
    <name evidence="5" type="ORF">JMJ55_08680</name>
</gene>
<dbReference type="SUPFAM" id="SSF46785">
    <property type="entry name" value="Winged helix' DNA-binding domain"/>
    <property type="match status" value="1"/>
</dbReference>
<evidence type="ECO:0000256" key="3">
    <source>
        <dbReference type="ARBA" id="ARBA00023163"/>
    </source>
</evidence>
<evidence type="ECO:0000256" key="2">
    <source>
        <dbReference type="ARBA" id="ARBA00023125"/>
    </source>
</evidence>
<dbReference type="SMART" id="SM00345">
    <property type="entry name" value="HTH_GNTR"/>
    <property type="match status" value="1"/>
</dbReference>
<proteinExistence type="predicted"/>
<dbReference type="PANTHER" id="PTHR43537">
    <property type="entry name" value="TRANSCRIPTIONAL REGULATOR, GNTR FAMILY"/>
    <property type="match status" value="1"/>
</dbReference>
<dbReference type="CDD" id="cd07377">
    <property type="entry name" value="WHTH_GntR"/>
    <property type="match status" value="1"/>
</dbReference>
<keyword evidence="3" id="KW-0804">Transcription</keyword>
<dbReference type="Pfam" id="PF00392">
    <property type="entry name" value="GntR"/>
    <property type="match status" value="1"/>
</dbReference>
<dbReference type="InterPro" id="IPR000524">
    <property type="entry name" value="Tscrpt_reg_HTH_GntR"/>
</dbReference>
<name>A0ABS1V112_9PROT</name>
<dbReference type="PANTHER" id="PTHR43537:SF5">
    <property type="entry name" value="UXU OPERON TRANSCRIPTIONAL REGULATOR"/>
    <property type="match status" value="1"/>
</dbReference>
<dbReference type="SUPFAM" id="SSF48008">
    <property type="entry name" value="GntR ligand-binding domain-like"/>
    <property type="match status" value="1"/>
</dbReference>
<dbReference type="InterPro" id="IPR036390">
    <property type="entry name" value="WH_DNA-bd_sf"/>
</dbReference>
<dbReference type="EMBL" id="JAEUXJ010000003">
    <property type="protein sequence ID" value="MBL6455394.1"/>
    <property type="molecule type" value="Genomic_DNA"/>
</dbReference>
<dbReference type="InterPro" id="IPR011711">
    <property type="entry name" value="GntR_C"/>
</dbReference>